<accession>A0A6G4WNX8</accession>
<organism evidence="1 2">
    <name type="scientific">Allomesorhizobium camelthorni</name>
    <dbReference type="NCBI Taxonomy" id="475069"/>
    <lineage>
        <taxon>Bacteria</taxon>
        <taxon>Pseudomonadati</taxon>
        <taxon>Pseudomonadota</taxon>
        <taxon>Alphaproteobacteria</taxon>
        <taxon>Hyphomicrobiales</taxon>
        <taxon>Phyllobacteriaceae</taxon>
        <taxon>Allomesorhizobium</taxon>
    </lineage>
</organism>
<name>A0A6G4WNX8_9HYPH</name>
<dbReference type="AlphaFoldDB" id="A0A6G4WNX8"/>
<reference evidence="1 2" key="1">
    <citation type="submission" date="2020-02" db="EMBL/GenBank/DDBJ databases">
        <title>Genome sequence of strain CCNWXJ40-4.</title>
        <authorList>
            <person name="Gao J."/>
            <person name="Sun J."/>
        </authorList>
    </citation>
    <scope>NUCLEOTIDE SEQUENCE [LARGE SCALE GENOMIC DNA]</scope>
    <source>
        <strain evidence="1 2">CCNWXJ 40-4</strain>
    </source>
</reference>
<dbReference type="Proteomes" id="UP001642900">
    <property type="component" value="Unassembled WGS sequence"/>
</dbReference>
<dbReference type="InterPro" id="IPR059206">
    <property type="entry name" value="Sll1717-like"/>
</dbReference>
<evidence type="ECO:0000313" key="2">
    <source>
        <dbReference type="Proteomes" id="UP001642900"/>
    </source>
</evidence>
<gene>
    <name evidence="1" type="ORF">G6N73_33190</name>
</gene>
<sequence>MSRELFVEYLKRTDARSDTDLAHYTVQTAPLATLASSEAKPFVGIGLKGVGKTASFLTLQAMPGADVIQSINAETQEPQDLTASRPTLQYLPEIRSELALQALIALAAEIKKTPALGTKVPQDLQQRLQVLLADLQGKAKDAFANLGGFSILGFGISFRNKNKTASDFKLLGREKADEALKLLKDICAQVSIRIVIDDPEAIFATDDRLNENLIAALIIAAQELQAHIKKNFKCVVLVKPNIMRALRRVDEFVNLELDSQVRLSWSNVELQNVILRRAEAAGVDLADVFGAAPEPALKQLLQDSRSGPRDVLRRLSIQLDAYPDHAVTPENLELTIERYSGACFDQIFGAYERQYPGLARISLILFEGKAPDIRRAAIAERLDQMIASSPEVLAAKDQPWARDATLLTDLLVQFGLVAVNKDGKRVLPYHADYVDEAEKPDAIYSVVPGLRGRLRRSSMAAGTKVAAKKRPGAAKRK</sequence>
<keyword evidence="2" id="KW-1185">Reference proteome</keyword>
<evidence type="ECO:0000313" key="1">
    <source>
        <dbReference type="EMBL" id="NGO55810.1"/>
    </source>
</evidence>
<dbReference type="RefSeq" id="WP_165034153.1">
    <property type="nucleotide sequence ID" value="NZ_JAAKZF010000135.1"/>
</dbReference>
<dbReference type="EMBL" id="JAAKZF010000135">
    <property type="protein sequence ID" value="NGO55810.1"/>
    <property type="molecule type" value="Genomic_DNA"/>
</dbReference>
<proteinExistence type="predicted"/>
<protein>
    <submittedName>
        <fullName evidence="1">Uncharacterized protein</fullName>
    </submittedName>
</protein>
<dbReference type="NCBIfam" id="NF047389">
    <property type="entry name" value="ATPase_Sll1717"/>
    <property type="match status" value="1"/>
</dbReference>
<comment type="caution">
    <text evidence="1">The sequence shown here is derived from an EMBL/GenBank/DDBJ whole genome shotgun (WGS) entry which is preliminary data.</text>
</comment>